<gene>
    <name evidence="1" type="ORF">EBF16_24110</name>
</gene>
<dbReference type="AlphaFoldDB" id="A0A085K911"/>
<protein>
    <submittedName>
        <fullName evidence="1">Uncharacterized protein</fullName>
    </submittedName>
</protein>
<dbReference type="RefSeq" id="WP_037507269.1">
    <property type="nucleotide sequence ID" value="NZ_CAIGKD010000001.1"/>
</dbReference>
<evidence type="ECO:0000313" key="2">
    <source>
        <dbReference type="Proteomes" id="UP000280708"/>
    </source>
</evidence>
<organism evidence="1 2">
    <name type="scientific">Sphingobium yanoikuyae</name>
    <name type="common">Sphingomonas yanoikuyae</name>
    <dbReference type="NCBI Taxonomy" id="13690"/>
    <lineage>
        <taxon>Bacteria</taxon>
        <taxon>Pseudomonadati</taxon>
        <taxon>Pseudomonadota</taxon>
        <taxon>Alphaproteobacteria</taxon>
        <taxon>Sphingomonadales</taxon>
        <taxon>Sphingomonadaceae</taxon>
        <taxon>Sphingobium</taxon>
    </lineage>
</organism>
<reference evidence="1 2" key="1">
    <citation type="submission" date="2018-10" db="EMBL/GenBank/DDBJ databases">
        <title>Characterization and genome analysis of a novel bacterium Sphingobium yanoikuyae SJTF8 capable of degrading PAHs.</title>
        <authorList>
            <person name="Yin C."/>
            <person name="Xiong W."/>
            <person name="Liang R."/>
        </authorList>
    </citation>
    <scope>NUCLEOTIDE SEQUENCE [LARGE SCALE GENOMIC DNA]</scope>
    <source>
        <strain evidence="1 2">SJTF8</strain>
    </source>
</reference>
<dbReference type="EMBL" id="CP033230">
    <property type="protein sequence ID" value="AYO79678.1"/>
    <property type="molecule type" value="Genomic_DNA"/>
</dbReference>
<evidence type="ECO:0000313" key="1">
    <source>
        <dbReference type="EMBL" id="AYO79678.1"/>
    </source>
</evidence>
<proteinExistence type="predicted"/>
<sequence length="102" mass="12741">MKFLWKSAAMLGLAMAGIAATSAPAQAQHYRSDGWRGDRDGRWDGRRHWDNRRWDDRRRWRGDRRYYDGRRGYHRSAYRQRCWDEWRYNSYRDRRVRVRVCR</sequence>
<name>A0A085K911_SPHYA</name>
<accession>A0A085K911</accession>
<dbReference type="Proteomes" id="UP000280708">
    <property type="component" value="Chromosome"/>
</dbReference>